<dbReference type="Gene3D" id="6.10.140.1710">
    <property type="match status" value="1"/>
</dbReference>
<feature type="compositionally biased region" description="Polar residues" evidence="4">
    <location>
        <begin position="15"/>
        <end position="25"/>
    </location>
</feature>
<dbReference type="FunFam" id="2.30.42.10:FF:000107">
    <property type="entry name" value="26S proteasome non-ATPase regulatory subunit 9"/>
    <property type="match status" value="1"/>
</dbReference>
<dbReference type="Proteomes" id="UP000070133">
    <property type="component" value="Unassembled WGS sequence"/>
</dbReference>
<dbReference type="GO" id="GO:0005737">
    <property type="term" value="C:cytoplasm"/>
    <property type="evidence" value="ECO:0007669"/>
    <property type="project" value="TreeGrafter"/>
</dbReference>
<organism evidence="6 7">
    <name type="scientific">Pseudocercospora eumusae</name>
    <dbReference type="NCBI Taxonomy" id="321146"/>
    <lineage>
        <taxon>Eukaryota</taxon>
        <taxon>Fungi</taxon>
        <taxon>Dikarya</taxon>
        <taxon>Ascomycota</taxon>
        <taxon>Pezizomycotina</taxon>
        <taxon>Dothideomycetes</taxon>
        <taxon>Dothideomycetidae</taxon>
        <taxon>Mycosphaerellales</taxon>
        <taxon>Mycosphaerellaceae</taxon>
        <taxon>Pseudocercospora</taxon>
    </lineage>
</organism>
<gene>
    <name evidence="6" type="ORF">AC578_6323</name>
</gene>
<evidence type="ECO:0000313" key="6">
    <source>
        <dbReference type="EMBL" id="KXS96479.1"/>
    </source>
</evidence>
<dbReference type="Pfam" id="PF17820">
    <property type="entry name" value="PDZ_6"/>
    <property type="match status" value="1"/>
</dbReference>
<dbReference type="InterPro" id="IPR036034">
    <property type="entry name" value="PDZ_sf"/>
</dbReference>
<dbReference type="SUPFAM" id="SSF50156">
    <property type="entry name" value="PDZ domain-like"/>
    <property type="match status" value="1"/>
</dbReference>
<evidence type="ECO:0000256" key="2">
    <source>
        <dbReference type="ARBA" id="ARBA00023186"/>
    </source>
</evidence>
<dbReference type="AlphaFoldDB" id="A0A139H286"/>
<sequence length="233" mass="25050">MGLRMDDLHVPTVASGPSSQGLSNGTVEKKSLQELAAHKDNIEAELSALGSVLDSHGVNMQTPLTDRDGFPRADIDVAQIRTTRARIVRLKNDHKAVISRLEEAVHEKFAAGKAAEDLPSLQSRGLPSSTGSSAAPVVEPPFARVNSVVPNSPADQAGLKVGDRVTKFGTASWTNHERLTKVAEVVQQSENRSILVKILRDGEGAPSRLQELRLTPRRDWGGRGLLGCHLVPL</sequence>
<keyword evidence="2" id="KW-0143">Chaperone</keyword>
<dbReference type="PANTHER" id="PTHR12651:SF1">
    <property type="entry name" value="26S PROTEASOME NON-ATPASE REGULATORY SUBUNIT 9"/>
    <property type="match status" value="1"/>
</dbReference>
<keyword evidence="7" id="KW-1185">Reference proteome</keyword>
<dbReference type="PANTHER" id="PTHR12651">
    <property type="entry name" value="26S PROTEASOME NON-ATPASE REGULATORY SUBUNIT 9"/>
    <property type="match status" value="1"/>
</dbReference>
<dbReference type="Gene3D" id="2.30.42.10">
    <property type="match status" value="1"/>
</dbReference>
<dbReference type="GO" id="GO:0070682">
    <property type="term" value="P:proteasome regulatory particle assembly"/>
    <property type="evidence" value="ECO:0007669"/>
    <property type="project" value="InterPro"/>
</dbReference>
<dbReference type="STRING" id="321146.A0A139H286"/>
<dbReference type="EMBL" id="LFZN01000173">
    <property type="protein sequence ID" value="KXS96479.1"/>
    <property type="molecule type" value="Genomic_DNA"/>
</dbReference>
<protein>
    <recommendedName>
        <fullName evidence="3">Probable 26S proteasome regulatory subunit p27</fullName>
    </recommendedName>
</protein>
<evidence type="ECO:0000256" key="1">
    <source>
        <dbReference type="ARBA" id="ARBA00005256"/>
    </source>
</evidence>
<dbReference type="InterPro" id="IPR035269">
    <property type="entry name" value="PSMD9"/>
</dbReference>
<dbReference type="Pfam" id="PF18265">
    <property type="entry name" value="Nas2_N"/>
    <property type="match status" value="1"/>
</dbReference>
<evidence type="ECO:0000256" key="4">
    <source>
        <dbReference type="SAM" id="MobiDB-lite"/>
    </source>
</evidence>
<evidence type="ECO:0000256" key="3">
    <source>
        <dbReference type="ARBA" id="ARBA00068021"/>
    </source>
</evidence>
<dbReference type="InterPro" id="IPR001478">
    <property type="entry name" value="PDZ"/>
</dbReference>
<dbReference type="SMART" id="SM00228">
    <property type="entry name" value="PDZ"/>
    <property type="match status" value="1"/>
</dbReference>
<comment type="caution">
    <text evidence="6">The sequence shown here is derived from an EMBL/GenBank/DDBJ whole genome shotgun (WGS) entry which is preliminary data.</text>
</comment>
<dbReference type="OrthoDB" id="72325at2759"/>
<evidence type="ECO:0000313" key="7">
    <source>
        <dbReference type="Proteomes" id="UP000070133"/>
    </source>
</evidence>
<comment type="similarity">
    <text evidence="1">Belongs to the proteasome subunit p27 family.</text>
</comment>
<dbReference type="InterPro" id="IPR041489">
    <property type="entry name" value="PDZ_6"/>
</dbReference>
<dbReference type="GO" id="GO:0005634">
    <property type="term" value="C:nucleus"/>
    <property type="evidence" value="ECO:0007669"/>
    <property type="project" value="TreeGrafter"/>
</dbReference>
<evidence type="ECO:0000259" key="5">
    <source>
        <dbReference type="SMART" id="SM00228"/>
    </source>
</evidence>
<accession>A0A139H286</accession>
<proteinExistence type="inferred from homology"/>
<name>A0A139H286_9PEZI</name>
<reference evidence="6 7" key="1">
    <citation type="submission" date="2015-07" db="EMBL/GenBank/DDBJ databases">
        <title>Comparative genomics of the Sigatoka disease complex on banana suggests a link between parallel evolutionary changes in Pseudocercospora fijiensis and Pseudocercospora eumusae and increased virulence on the banana host.</title>
        <authorList>
            <person name="Chang T.-C."/>
            <person name="Salvucci A."/>
            <person name="Crous P.W."/>
            <person name="Stergiopoulos I."/>
        </authorList>
    </citation>
    <scope>NUCLEOTIDE SEQUENCE [LARGE SCALE GENOMIC DNA]</scope>
    <source>
        <strain evidence="6 7">CBS 114824</strain>
    </source>
</reference>
<dbReference type="InterPro" id="IPR040815">
    <property type="entry name" value="Nas2_N"/>
</dbReference>
<feature type="domain" description="PDZ" evidence="5">
    <location>
        <begin position="122"/>
        <end position="202"/>
    </location>
</feature>
<feature type="region of interest" description="Disordered" evidence="4">
    <location>
        <begin position="1"/>
        <end position="25"/>
    </location>
</feature>